<organism evidence="2 3">
    <name type="scientific">Desulfosudis oleivorans (strain DSM 6200 / JCM 39069 / Hxd3)</name>
    <name type="common">Desulfococcus oleovorans</name>
    <dbReference type="NCBI Taxonomy" id="96561"/>
    <lineage>
        <taxon>Bacteria</taxon>
        <taxon>Pseudomonadati</taxon>
        <taxon>Thermodesulfobacteriota</taxon>
        <taxon>Desulfobacteria</taxon>
        <taxon>Desulfobacterales</taxon>
        <taxon>Desulfosudaceae</taxon>
        <taxon>Desulfosudis</taxon>
    </lineage>
</organism>
<gene>
    <name evidence="2" type="ordered locus">Dole_0950</name>
</gene>
<reference evidence="2 3" key="1">
    <citation type="submission" date="2007-10" db="EMBL/GenBank/DDBJ databases">
        <title>Complete sequence of Desulfococcus oleovorans Hxd3.</title>
        <authorList>
            <consortium name="US DOE Joint Genome Institute"/>
            <person name="Copeland A."/>
            <person name="Lucas S."/>
            <person name="Lapidus A."/>
            <person name="Barry K."/>
            <person name="Glavina del Rio T."/>
            <person name="Dalin E."/>
            <person name="Tice H."/>
            <person name="Pitluck S."/>
            <person name="Kiss H."/>
            <person name="Brettin T."/>
            <person name="Bruce D."/>
            <person name="Detter J.C."/>
            <person name="Han C."/>
            <person name="Schmutz J."/>
            <person name="Larimer F."/>
            <person name="Land M."/>
            <person name="Hauser L."/>
            <person name="Kyrpides N."/>
            <person name="Kim E."/>
            <person name="Wawrik B."/>
            <person name="Richardson P."/>
        </authorList>
    </citation>
    <scope>NUCLEOTIDE SEQUENCE [LARGE SCALE GENOMIC DNA]</scope>
    <source>
        <strain evidence="3">DSM 6200 / JCM 39069 / Hxd3</strain>
    </source>
</reference>
<keyword evidence="1" id="KW-1133">Transmembrane helix</keyword>
<evidence type="ECO:0000313" key="2">
    <source>
        <dbReference type="EMBL" id="ABW66760.1"/>
    </source>
</evidence>
<dbReference type="AlphaFoldDB" id="A8ZWF2"/>
<feature type="transmembrane region" description="Helical" evidence="1">
    <location>
        <begin position="27"/>
        <end position="47"/>
    </location>
</feature>
<evidence type="ECO:0000256" key="1">
    <source>
        <dbReference type="SAM" id="Phobius"/>
    </source>
</evidence>
<protein>
    <submittedName>
        <fullName evidence="2">Uncharacterized protein</fullName>
    </submittedName>
</protein>
<keyword evidence="1" id="KW-0472">Membrane</keyword>
<keyword evidence="1" id="KW-0812">Transmembrane</keyword>
<dbReference type="HOGENOM" id="CLU_2492785_0_0_7"/>
<sequence>MQQACGTPAGGTAKEKTFAAGSGFDHLFLRFFLEFLSFFMFFLRLLFPVSVCRQKNHNRVALGLKLKSGHKIPGLVIFFVYKTCGT</sequence>
<dbReference type="KEGG" id="dol:Dole_0950"/>
<dbReference type="EMBL" id="CP000859">
    <property type="protein sequence ID" value="ABW66760.1"/>
    <property type="molecule type" value="Genomic_DNA"/>
</dbReference>
<accession>A8ZWF2</accession>
<keyword evidence="3" id="KW-1185">Reference proteome</keyword>
<name>A8ZWF2_DESOH</name>
<evidence type="ECO:0000313" key="3">
    <source>
        <dbReference type="Proteomes" id="UP000008561"/>
    </source>
</evidence>
<dbReference type="Proteomes" id="UP000008561">
    <property type="component" value="Chromosome"/>
</dbReference>
<proteinExistence type="predicted"/>
<dbReference type="STRING" id="96561.Dole_0950"/>